<reference evidence="2" key="1">
    <citation type="journal article" date="2019" name="Sci. Rep.">
        <title>Draft genome of Tanacetum cinerariifolium, the natural source of mosquito coil.</title>
        <authorList>
            <person name="Yamashiro T."/>
            <person name="Shiraishi A."/>
            <person name="Satake H."/>
            <person name="Nakayama K."/>
        </authorList>
    </citation>
    <scope>NUCLEOTIDE SEQUENCE</scope>
</reference>
<dbReference type="AlphaFoldDB" id="A0A699HF90"/>
<proteinExistence type="predicted"/>
<comment type="caution">
    <text evidence="2">The sequence shown here is derived from an EMBL/GenBank/DDBJ whole genome shotgun (WGS) entry which is preliminary data.</text>
</comment>
<protein>
    <submittedName>
        <fullName evidence="2">Long chain base biosynthesis protein 1-like isoform X2</fullName>
    </submittedName>
</protein>
<sequence>MNGTPGLDRTRDSDNPGNRQKEMGRILESANSMVENADTAKYHDPTSLFKHFLIACMHPNANLRPVEDAFATRKKWQAKYDKTDLINLKVMQFRSPASVMVKPKAYDAVDNLLDCGLSIVASVCLLLQTHLMFVDKYFYHFGTAISNNSNATIWVSTKMVPSTVVDVIRESPENKLHVLLLEIRIMNVVARPLNVLKEHSTFVVTSKMSSLDKCKLLVGIRWFVSAAQIESDLQKAYESLKIIAASVLTGLVAFCLLRFINCSSLRLAIPLQINFSRPNVKMIVDSIKNGPYVRRMIATPGEPDLPIPVPESFHKQTEEELTETDIKRMDADDQAIQTILLGLPEDVYAAVDSCETAKKYGNVSDK</sequence>
<evidence type="ECO:0000313" key="2">
    <source>
        <dbReference type="EMBL" id="GEY02761.1"/>
    </source>
</evidence>
<dbReference type="EMBL" id="BKCJ010146540">
    <property type="protein sequence ID" value="GEY02761.1"/>
    <property type="molecule type" value="Genomic_DNA"/>
</dbReference>
<accession>A0A699HF90</accession>
<gene>
    <name evidence="2" type="ORF">Tci_374735</name>
</gene>
<evidence type="ECO:0000256" key="1">
    <source>
        <dbReference type="SAM" id="MobiDB-lite"/>
    </source>
</evidence>
<feature type="compositionally biased region" description="Basic and acidic residues" evidence="1">
    <location>
        <begin position="8"/>
        <end position="20"/>
    </location>
</feature>
<name>A0A699HF90_TANCI</name>
<feature type="region of interest" description="Disordered" evidence="1">
    <location>
        <begin position="1"/>
        <end position="20"/>
    </location>
</feature>
<organism evidence="2">
    <name type="scientific">Tanacetum cinerariifolium</name>
    <name type="common">Dalmatian daisy</name>
    <name type="synonym">Chrysanthemum cinerariifolium</name>
    <dbReference type="NCBI Taxonomy" id="118510"/>
    <lineage>
        <taxon>Eukaryota</taxon>
        <taxon>Viridiplantae</taxon>
        <taxon>Streptophyta</taxon>
        <taxon>Embryophyta</taxon>
        <taxon>Tracheophyta</taxon>
        <taxon>Spermatophyta</taxon>
        <taxon>Magnoliopsida</taxon>
        <taxon>eudicotyledons</taxon>
        <taxon>Gunneridae</taxon>
        <taxon>Pentapetalae</taxon>
        <taxon>asterids</taxon>
        <taxon>campanulids</taxon>
        <taxon>Asterales</taxon>
        <taxon>Asteraceae</taxon>
        <taxon>Asteroideae</taxon>
        <taxon>Anthemideae</taxon>
        <taxon>Anthemidinae</taxon>
        <taxon>Tanacetum</taxon>
    </lineage>
</organism>